<dbReference type="PANTHER" id="PTHR43265">
    <property type="entry name" value="ESTERASE ESTD"/>
    <property type="match status" value="1"/>
</dbReference>
<dbReference type="RefSeq" id="WP_168976182.1">
    <property type="nucleotide sequence ID" value="NZ_CAMJCG010000041.1"/>
</dbReference>
<keyword evidence="2" id="KW-0378">Hydrolase</keyword>
<proteinExistence type="predicted"/>
<comment type="caution">
    <text evidence="2">The sequence shown here is derived from an EMBL/GenBank/DDBJ whole genome shotgun (WGS) entry which is preliminary data.</text>
</comment>
<name>A0A848D313_ANEAE</name>
<protein>
    <submittedName>
        <fullName evidence="2">Alpha/beta fold hydrolase</fullName>
    </submittedName>
</protein>
<dbReference type="InterPro" id="IPR053145">
    <property type="entry name" value="AB_hydrolase_Est10"/>
</dbReference>
<organism evidence="2 3">
    <name type="scientific">Aneurinibacillus aneurinilyticus</name>
    <name type="common">Bacillus aneurinolyticus</name>
    <dbReference type="NCBI Taxonomy" id="1391"/>
    <lineage>
        <taxon>Bacteria</taxon>
        <taxon>Bacillati</taxon>
        <taxon>Bacillota</taxon>
        <taxon>Bacilli</taxon>
        <taxon>Bacillales</taxon>
        <taxon>Paenibacillaceae</taxon>
        <taxon>Aneurinibacillus group</taxon>
        <taxon>Aneurinibacillus</taxon>
    </lineage>
</organism>
<evidence type="ECO:0000259" key="1">
    <source>
        <dbReference type="Pfam" id="PF12146"/>
    </source>
</evidence>
<gene>
    <name evidence="2" type="ORF">HF838_19870</name>
</gene>
<evidence type="ECO:0000313" key="2">
    <source>
        <dbReference type="EMBL" id="NMF00483.1"/>
    </source>
</evidence>
<dbReference type="InterPro" id="IPR029058">
    <property type="entry name" value="AB_hydrolase_fold"/>
</dbReference>
<dbReference type="AlphaFoldDB" id="A0A848D313"/>
<dbReference type="Gene3D" id="3.40.50.1820">
    <property type="entry name" value="alpha/beta hydrolase"/>
    <property type="match status" value="1"/>
</dbReference>
<dbReference type="Proteomes" id="UP000561326">
    <property type="component" value="Unassembled WGS sequence"/>
</dbReference>
<sequence>MGFKKQEIIIPGTYPLSGILTLPYKDRERHPVVIMIHGSGDIDKDGNAKQLNINVFKELSDILVENGFATLRYDKRGVGQSEGDFYETGLFDLIDDAAAAVSFAKKHPEIDKEQVILLGHSEGSILAPAVGKRIAVQGMILIAGTAEPLANTTAWQREQMKRDIESKKGFGGWLLRLLNVSGKIDKINNELLQKIRSTEEAIVTYKGKKINAKWHREHEQYDVREYLKQVSCPIIAITGTKDVQVHPEHAREICELVQGTCESYLIEDMTHILRKTKAEAHMDTILKDYRRQAKEPVEQELKDKITAWLLRHFPA</sequence>
<accession>A0A848D313</accession>
<dbReference type="InterPro" id="IPR022742">
    <property type="entry name" value="Hydrolase_4"/>
</dbReference>
<evidence type="ECO:0000313" key="3">
    <source>
        <dbReference type="Proteomes" id="UP000561326"/>
    </source>
</evidence>
<dbReference type="GO" id="GO:0052689">
    <property type="term" value="F:carboxylic ester hydrolase activity"/>
    <property type="evidence" value="ECO:0007669"/>
    <property type="project" value="TreeGrafter"/>
</dbReference>
<dbReference type="Pfam" id="PF12146">
    <property type="entry name" value="Hydrolase_4"/>
    <property type="match status" value="1"/>
</dbReference>
<dbReference type="SUPFAM" id="SSF53474">
    <property type="entry name" value="alpha/beta-Hydrolases"/>
    <property type="match status" value="1"/>
</dbReference>
<reference evidence="2 3" key="1">
    <citation type="submission" date="2020-04" db="EMBL/GenBank/DDBJ databases">
        <authorList>
            <person name="Hitch T.C.A."/>
            <person name="Wylensek D."/>
            <person name="Clavel T."/>
        </authorList>
    </citation>
    <scope>NUCLEOTIDE SEQUENCE [LARGE SCALE GENOMIC DNA]</scope>
    <source>
        <strain evidence="2 3">WB01_D5_05</strain>
    </source>
</reference>
<dbReference type="PANTHER" id="PTHR43265:SF1">
    <property type="entry name" value="ESTERASE ESTD"/>
    <property type="match status" value="1"/>
</dbReference>
<dbReference type="EMBL" id="JABAGO010000047">
    <property type="protein sequence ID" value="NMF00483.1"/>
    <property type="molecule type" value="Genomic_DNA"/>
</dbReference>
<feature type="domain" description="Serine aminopeptidase S33" evidence="1">
    <location>
        <begin position="53"/>
        <end position="271"/>
    </location>
</feature>